<dbReference type="OrthoDB" id="10545215at2759"/>
<organism evidence="3">
    <name type="scientific">Schistocephalus solidus</name>
    <name type="common">Tapeworm</name>
    <dbReference type="NCBI Taxonomy" id="70667"/>
    <lineage>
        <taxon>Eukaryota</taxon>
        <taxon>Metazoa</taxon>
        <taxon>Spiralia</taxon>
        <taxon>Lophotrochozoa</taxon>
        <taxon>Platyhelminthes</taxon>
        <taxon>Cestoda</taxon>
        <taxon>Eucestoda</taxon>
        <taxon>Diphyllobothriidea</taxon>
        <taxon>Diphyllobothriidae</taxon>
        <taxon>Schistocephalus</taxon>
    </lineage>
</organism>
<keyword evidence="2" id="KW-1185">Reference proteome</keyword>
<name>A0A183T8B5_SCHSO</name>
<reference evidence="3" key="1">
    <citation type="submission" date="2016-06" db="UniProtKB">
        <authorList>
            <consortium name="WormBaseParasite"/>
        </authorList>
    </citation>
    <scope>IDENTIFICATION</scope>
</reference>
<gene>
    <name evidence="1" type="ORF">SSLN_LOCUS12713</name>
</gene>
<evidence type="ECO:0000313" key="2">
    <source>
        <dbReference type="Proteomes" id="UP000275846"/>
    </source>
</evidence>
<evidence type="ECO:0000313" key="1">
    <source>
        <dbReference type="EMBL" id="VDL99098.1"/>
    </source>
</evidence>
<reference evidence="1 2" key="2">
    <citation type="submission" date="2018-11" db="EMBL/GenBank/DDBJ databases">
        <authorList>
            <consortium name="Pathogen Informatics"/>
        </authorList>
    </citation>
    <scope>NUCLEOTIDE SEQUENCE [LARGE SCALE GENOMIC DNA]</scope>
    <source>
        <strain evidence="1 2">NST_G2</strain>
    </source>
</reference>
<dbReference type="EMBL" id="UYSU01037481">
    <property type="protein sequence ID" value="VDL99098.1"/>
    <property type="molecule type" value="Genomic_DNA"/>
</dbReference>
<proteinExistence type="predicted"/>
<protein>
    <submittedName>
        <fullName evidence="3">DUF2958 domain-containing protein</fullName>
    </submittedName>
</protein>
<dbReference type="AlphaFoldDB" id="A0A183T8B5"/>
<dbReference type="WBParaSite" id="SSLN_0001319701-mRNA-1">
    <property type="protein sequence ID" value="SSLN_0001319701-mRNA-1"/>
    <property type="gene ID" value="SSLN_0001319701"/>
</dbReference>
<dbReference type="Proteomes" id="UP000275846">
    <property type="component" value="Unassembled WGS sequence"/>
</dbReference>
<accession>A0A183T8B5</accession>
<sequence length="161" mass="18099">MLPALQKTSTGLVFKLWPYGQSDRLHPSQFWVPDSRSLHGAETDSTYASDHVLDLTCLKVHFSSAPTMPLARRLDVAKIRQPSIAETLNKEFWFTTRAYGEGREFWILGEALYEKDGVELARGHHLTDLDYADNLALIASGFGDLQYLVSRVNEVNTSVCP</sequence>
<evidence type="ECO:0000313" key="3">
    <source>
        <dbReference type="WBParaSite" id="SSLN_0001319701-mRNA-1"/>
    </source>
</evidence>